<organism evidence="2 3">
    <name type="scientific">Romanomermis culicivorax</name>
    <name type="common">Nematode worm</name>
    <dbReference type="NCBI Taxonomy" id="13658"/>
    <lineage>
        <taxon>Eukaryota</taxon>
        <taxon>Metazoa</taxon>
        <taxon>Ecdysozoa</taxon>
        <taxon>Nematoda</taxon>
        <taxon>Enoplea</taxon>
        <taxon>Dorylaimia</taxon>
        <taxon>Mermithida</taxon>
        <taxon>Mermithoidea</taxon>
        <taxon>Mermithidae</taxon>
        <taxon>Romanomermis</taxon>
    </lineage>
</organism>
<dbReference type="GO" id="GO:0006303">
    <property type="term" value="P:double-strand break repair via nonhomologous end joining"/>
    <property type="evidence" value="ECO:0007669"/>
    <property type="project" value="TreeGrafter"/>
</dbReference>
<dbReference type="Proteomes" id="UP000887565">
    <property type="component" value="Unplaced"/>
</dbReference>
<dbReference type="Gene3D" id="3.40.50.410">
    <property type="entry name" value="von Willebrand factor, type A domain"/>
    <property type="match status" value="1"/>
</dbReference>
<evidence type="ECO:0000313" key="2">
    <source>
        <dbReference type="Proteomes" id="UP000887565"/>
    </source>
</evidence>
<dbReference type="InterPro" id="IPR005161">
    <property type="entry name" value="Ku_N"/>
</dbReference>
<evidence type="ECO:0000259" key="1">
    <source>
        <dbReference type="Pfam" id="PF03731"/>
    </source>
</evidence>
<dbReference type="WBParaSite" id="nRc.2.0.1.t01643-RA">
    <property type="protein sequence ID" value="nRc.2.0.1.t01643-RA"/>
    <property type="gene ID" value="nRc.2.0.1.g01643"/>
</dbReference>
<dbReference type="PANTHER" id="PTHR12604">
    <property type="entry name" value="KU AUTOANTIGEN DNA HELICASE"/>
    <property type="match status" value="1"/>
</dbReference>
<evidence type="ECO:0000313" key="3">
    <source>
        <dbReference type="WBParaSite" id="nRc.2.0.1.t01643-RA"/>
    </source>
</evidence>
<accession>A0A915HJ18</accession>
<dbReference type="GO" id="GO:0000723">
    <property type="term" value="P:telomere maintenance"/>
    <property type="evidence" value="ECO:0007669"/>
    <property type="project" value="TreeGrafter"/>
</dbReference>
<dbReference type="SUPFAM" id="SSF53300">
    <property type="entry name" value="vWA-like"/>
    <property type="match status" value="1"/>
</dbReference>
<dbReference type="PANTHER" id="PTHR12604:SF2">
    <property type="entry name" value="X-RAY REPAIR CROSS-COMPLEMENTING PROTEIN 6"/>
    <property type="match status" value="1"/>
</dbReference>
<dbReference type="GO" id="GO:0042162">
    <property type="term" value="F:telomeric DNA binding"/>
    <property type="evidence" value="ECO:0007669"/>
    <property type="project" value="TreeGrafter"/>
</dbReference>
<protein>
    <submittedName>
        <fullName evidence="3">Ku70/Ku80 N-terminal alpha/beta domain-containing protein</fullName>
    </submittedName>
</protein>
<dbReference type="GO" id="GO:0003690">
    <property type="term" value="F:double-stranded DNA binding"/>
    <property type="evidence" value="ECO:0007669"/>
    <property type="project" value="TreeGrafter"/>
</dbReference>
<name>A0A915HJ18_ROMCU</name>
<sequence length="120" mass="14341">MDPHRWNFVDEDVEEEFLVETFYWEKFGRDSIICVIDCSEPMFMVKSEDGFTHFELALKVVLSLYNRKCLTNERDYLGILFYNTKHIKNTHNFESIYVFQELGMPGAERVKEIEKLINSE</sequence>
<reference evidence="3" key="1">
    <citation type="submission" date="2022-11" db="UniProtKB">
        <authorList>
            <consortium name="WormBaseParasite"/>
        </authorList>
    </citation>
    <scope>IDENTIFICATION</scope>
</reference>
<dbReference type="GO" id="GO:0043564">
    <property type="term" value="C:Ku70:Ku80 complex"/>
    <property type="evidence" value="ECO:0007669"/>
    <property type="project" value="TreeGrafter"/>
</dbReference>
<dbReference type="InterPro" id="IPR036465">
    <property type="entry name" value="vWFA_dom_sf"/>
</dbReference>
<dbReference type="AlphaFoldDB" id="A0A915HJ18"/>
<feature type="domain" description="Ku70/Ku80 N-terminal alpha/beta" evidence="1">
    <location>
        <begin position="31"/>
        <end position="119"/>
    </location>
</feature>
<dbReference type="Pfam" id="PF03731">
    <property type="entry name" value="Ku_N"/>
    <property type="match status" value="1"/>
</dbReference>
<keyword evidence="2" id="KW-1185">Reference proteome</keyword>
<proteinExistence type="predicted"/>